<gene>
    <name evidence="2" type="ORF">P4B07_29095</name>
</gene>
<name>A0ABY8HTV3_ENSAD</name>
<protein>
    <submittedName>
        <fullName evidence="2">N-acetylmuramoyl-L-alanine amidase</fullName>
    </submittedName>
</protein>
<sequence length="105" mass="11058">MVEGSGNVVRGDHTIADNVSTADDDYAAHTRGCNTGSIGVSLACMAGAIESPSHAGKYPMTETQWHCAMDVIAHLAEFYKIPVTSKTILSHAEVQTNLGIKQAGK</sequence>
<dbReference type="EMBL" id="CP121310">
    <property type="protein sequence ID" value="WFP95571.1"/>
    <property type="molecule type" value="Genomic_DNA"/>
</dbReference>
<keyword evidence="3" id="KW-1185">Reference proteome</keyword>
<reference evidence="2 3" key="1">
    <citation type="submission" date="2023-03" db="EMBL/GenBank/DDBJ databases">
        <title>Comparative genome and transcriptome analysis combination mining strategies for increasing vitamin B12 production of Ensifer adhaerens strain.</title>
        <authorList>
            <person name="Yongheng L."/>
        </authorList>
    </citation>
    <scope>NUCLEOTIDE SEQUENCE [LARGE SCALE GENOMIC DNA]</scope>
    <source>
        <strain evidence="2 3">Casida A-T305</strain>
        <plasmid evidence="2 3">unnamedB</plasmid>
    </source>
</reference>
<proteinExistence type="predicted"/>
<dbReference type="Gene3D" id="3.40.80.10">
    <property type="entry name" value="Peptidoglycan recognition protein-like"/>
    <property type="match status" value="1"/>
</dbReference>
<keyword evidence="2" id="KW-0614">Plasmid</keyword>
<dbReference type="InterPro" id="IPR002502">
    <property type="entry name" value="Amidase_domain"/>
</dbReference>
<evidence type="ECO:0000259" key="1">
    <source>
        <dbReference type="Pfam" id="PF01510"/>
    </source>
</evidence>
<dbReference type="Pfam" id="PF01510">
    <property type="entry name" value="Amidase_2"/>
    <property type="match status" value="1"/>
</dbReference>
<organism evidence="2 3">
    <name type="scientific">Ensifer adhaerens</name>
    <name type="common">Sinorhizobium morelense</name>
    <dbReference type="NCBI Taxonomy" id="106592"/>
    <lineage>
        <taxon>Bacteria</taxon>
        <taxon>Pseudomonadati</taxon>
        <taxon>Pseudomonadota</taxon>
        <taxon>Alphaproteobacteria</taxon>
        <taxon>Hyphomicrobiales</taxon>
        <taxon>Rhizobiaceae</taxon>
        <taxon>Sinorhizobium/Ensifer group</taxon>
        <taxon>Ensifer</taxon>
    </lineage>
</organism>
<dbReference type="InterPro" id="IPR036505">
    <property type="entry name" value="Amidase/PGRP_sf"/>
</dbReference>
<accession>A0ABY8HTV3</accession>
<geneLocation type="plasmid" evidence="2 3">
    <name>unnamedB</name>
</geneLocation>
<evidence type="ECO:0000313" key="3">
    <source>
        <dbReference type="Proteomes" id="UP001214094"/>
    </source>
</evidence>
<dbReference type="Proteomes" id="UP001214094">
    <property type="component" value="Plasmid unnamedB"/>
</dbReference>
<dbReference type="SUPFAM" id="SSF55846">
    <property type="entry name" value="N-acetylmuramoyl-L-alanine amidase-like"/>
    <property type="match status" value="1"/>
</dbReference>
<feature type="domain" description="N-acetylmuramoyl-L-alanine amidase" evidence="1">
    <location>
        <begin position="8"/>
        <end position="94"/>
    </location>
</feature>
<evidence type="ECO:0000313" key="2">
    <source>
        <dbReference type="EMBL" id="WFP95571.1"/>
    </source>
</evidence>